<comment type="caution">
    <text evidence="3">The sequence shown here is derived from an EMBL/GenBank/DDBJ whole genome shotgun (WGS) entry which is preliminary data.</text>
</comment>
<accession>A0A3A8JGB4</accession>
<dbReference type="Pfam" id="PF02494">
    <property type="entry name" value="HYR"/>
    <property type="match status" value="1"/>
</dbReference>
<dbReference type="Gene3D" id="2.60.40.10">
    <property type="entry name" value="Immunoglobulins"/>
    <property type="match status" value="1"/>
</dbReference>
<dbReference type="PANTHER" id="PTHR24273:SF32">
    <property type="entry name" value="HYALIN"/>
    <property type="match status" value="1"/>
</dbReference>
<gene>
    <name evidence="3" type="ORF">D7V88_09440</name>
</gene>
<protein>
    <submittedName>
        <fullName evidence="3">HYR domain-containing protein</fullName>
    </submittedName>
</protein>
<dbReference type="PANTHER" id="PTHR24273">
    <property type="entry name" value="FI04643P-RELATED"/>
    <property type="match status" value="1"/>
</dbReference>
<evidence type="ECO:0000259" key="2">
    <source>
        <dbReference type="PROSITE" id="PS50825"/>
    </source>
</evidence>
<dbReference type="EMBL" id="RAVZ01000045">
    <property type="protein sequence ID" value="RKG91324.1"/>
    <property type="molecule type" value="Genomic_DNA"/>
</dbReference>
<evidence type="ECO:0000256" key="1">
    <source>
        <dbReference type="ARBA" id="ARBA00022737"/>
    </source>
</evidence>
<organism evidence="3 4">
    <name type="scientific">Corallococcus terminator</name>
    <dbReference type="NCBI Taxonomy" id="2316733"/>
    <lineage>
        <taxon>Bacteria</taxon>
        <taxon>Pseudomonadati</taxon>
        <taxon>Myxococcota</taxon>
        <taxon>Myxococcia</taxon>
        <taxon>Myxococcales</taxon>
        <taxon>Cystobacterineae</taxon>
        <taxon>Myxococcaceae</taxon>
        <taxon>Corallococcus</taxon>
    </lineage>
</organism>
<dbReference type="AlphaFoldDB" id="A0A3A8JGB4"/>
<feature type="domain" description="HYR" evidence="2">
    <location>
        <begin position="871"/>
        <end position="949"/>
    </location>
</feature>
<keyword evidence="1" id="KW-0677">Repeat</keyword>
<sequence length="1153" mass="120342">MFSGCGVDRTEEAASGEVLSQAEAALDGGSVELESNVLKGTVRFTNQNPEILAFLATDPWNGDAGTVTAVSTAPTGFGASTSAIVPVSPSEYRFEMLVGAGAAGGQGVTYNVGASRGTYSFPSLAGVTVPPVSGQPAPTEVTVQGCMGVVQFAFGTDATCQTPVAVRDVYIPFLPLHGSGPYRGFIAGGTARANPLSYWVNTPTGWVNQTVPMEYSVSCDQIVRKCIPVTPPEQVEPGRLTGAFEIHGEPVHGSMRVLFNGPTSGNKVLHGPWYSASDPSSWWTVPNLAVGTYSVGGIVELRSGRNYTYFNARTLDPAVILAGQSTSLTKQVEGMTRHAFDMHPAYFYGAVQLEDPFVPRHPGTWSSLQALFFDADLDSNADGVPDTGLQGRGTYLAAGTPNSSSLTAFPGVFDATRGALTSTYEQVLPGPYDLPYLWTQAALNLKFWSEPVGIGPFTTRPGLYDPARFRYGSLSLRPSAAEDSSALLGPEQRFRIDHAYCFNEVQLQYAANGGRFFNPRAEVSGVFSGTDWRDQPVAYAVNGTFHGTPAVWNMPNPASYAQPEGQISLTLPQGSYTLKPGVSMVSDSGAVNDASFASLGVTLGCGQRLKLVPPLAVSISSADGCAASGTAPVSGQVKSRPAEVDRIWYRLNGGPEVTLCTNCGFDPTFSFNVPLQACGNSIQVHAFSEGMSEPATALAQLVWDDPSNGPSCAGTTCVNRPPVARCRSVTVPADGACSGCGSVDDGSYDPDTGDSLNCVQTPACPYPRGSHKATLTCTDSAGLSSTCEGTVTVRDETPPVIGCADVPVLECSAGGATASFTPSATDNCGAVSSTCVPASGGRFPLGTTATTCIATDSAGLRSSCTFPVTVRDTQPPVLSCPEPLILASTMPEGALVTPGVAVASDTCAPPQVSGPVAGVYPIGVTPVTYTATDVGGNQVTCVSTVQVTDPTLVDPPHVTLCNLPRYTRETHLKACGWATPLPDTAPVHRAYFRVDGGAPIHVTPDLSGGFVLTWLDLTEGTHVVELTATDTRGAFSQKRMTVTVDLTPPVLTVLSPLEGESLASTVVAVTSSVQDVSPTRVRTQWLEMSLVENGSGTVTHTVDLFNRGFAPLLVSATDEAGNTTQRVMQVFIEPAPPTPLLSSRAGGIPPAPR</sequence>
<proteinExistence type="predicted"/>
<dbReference type="Proteomes" id="UP000268094">
    <property type="component" value="Unassembled WGS sequence"/>
</dbReference>
<evidence type="ECO:0000313" key="3">
    <source>
        <dbReference type="EMBL" id="RKG91324.1"/>
    </source>
</evidence>
<evidence type="ECO:0000313" key="4">
    <source>
        <dbReference type="Proteomes" id="UP000268094"/>
    </source>
</evidence>
<name>A0A3A8JGB4_9BACT</name>
<dbReference type="InterPro" id="IPR003410">
    <property type="entry name" value="HYR_dom"/>
</dbReference>
<reference evidence="4" key="1">
    <citation type="submission" date="2018-09" db="EMBL/GenBank/DDBJ databases">
        <authorList>
            <person name="Livingstone P.G."/>
            <person name="Whitworth D.E."/>
        </authorList>
    </citation>
    <scope>NUCLEOTIDE SEQUENCE [LARGE SCALE GENOMIC DNA]</scope>
    <source>
        <strain evidence="4">CA054A</strain>
    </source>
</reference>
<dbReference type="InterPro" id="IPR013783">
    <property type="entry name" value="Ig-like_fold"/>
</dbReference>
<keyword evidence="4" id="KW-1185">Reference proteome</keyword>
<dbReference type="PROSITE" id="PS50825">
    <property type="entry name" value="HYR"/>
    <property type="match status" value="1"/>
</dbReference>